<reference evidence="2" key="1">
    <citation type="journal article" date="2021" name="Genome Biol. Evol.">
        <title>A High-Quality Reference Genome for a Parasitic Bivalve with Doubly Uniparental Inheritance (Bivalvia: Unionida).</title>
        <authorList>
            <person name="Smith C.H."/>
        </authorList>
    </citation>
    <scope>NUCLEOTIDE SEQUENCE</scope>
    <source>
        <strain evidence="2">CHS0354</strain>
    </source>
</reference>
<gene>
    <name evidence="2" type="ORF">CHS0354_021568</name>
</gene>
<reference evidence="2" key="3">
    <citation type="submission" date="2023-05" db="EMBL/GenBank/DDBJ databases">
        <authorList>
            <person name="Smith C.H."/>
        </authorList>
    </citation>
    <scope>NUCLEOTIDE SEQUENCE</scope>
    <source>
        <strain evidence="2">CHS0354</strain>
        <tissue evidence="2">Mantle</tissue>
    </source>
</reference>
<dbReference type="PANTHER" id="PTHR11388:SF142">
    <property type="entry name" value="SOLUTE CARRIER ORGANIC ANION TRANSPORTER FAMILY MEMBER 5A1"/>
    <property type="match status" value="1"/>
</dbReference>
<evidence type="ECO:0000256" key="1">
    <source>
        <dbReference type="SAM" id="Phobius"/>
    </source>
</evidence>
<dbReference type="GO" id="GO:0016323">
    <property type="term" value="C:basolateral plasma membrane"/>
    <property type="evidence" value="ECO:0007669"/>
    <property type="project" value="TreeGrafter"/>
</dbReference>
<keyword evidence="1" id="KW-0472">Membrane</keyword>
<sequence>MVVFLRSVKDEDRSLAVGLSSFLLAILVFLPAPLVYGKIFDSVCLIWQTTCGKQGACSLYDSLAMRTRLISMDFGLKLIALTLSALALLLSARKRRMEDVKEMDVPKPKDEEMG</sequence>
<evidence type="ECO:0000313" key="2">
    <source>
        <dbReference type="EMBL" id="KAK3604305.1"/>
    </source>
</evidence>
<keyword evidence="1" id="KW-1133">Transmembrane helix</keyword>
<keyword evidence="3" id="KW-1185">Reference proteome</keyword>
<dbReference type="AlphaFoldDB" id="A0AAE0W8N2"/>
<dbReference type="EMBL" id="JAEAOA010001322">
    <property type="protein sequence ID" value="KAK3604305.1"/>
    <property type="molecule type" value="Genomic_DNA"/>
</dbReference>
<proteinExistence type="predicted"/>
<organism evidence="2 3">
    <name type="scientific">Potamilus streckersoni</name>
    <dbReference type="NCBI Taxonomy" id="2493646"/>
    <lineage>
        <taxon>Eukaryota</taxon>
        <taxon>Metazoa</taxon>
        <taxon>Spiralia</taxon>
        <taxon>Lophotrochozoa</taxon>
        <taxon>Mollusca</taxon>
        <taxon>Bivalvia</taxon>
        <taxon>Autobranchia</taxon>
        <taxon>Heteroconchia</taxon>
        <taxon>Palaeoheterodonta</taxon>
        <taxon>Unionida</taxon>
        <taxon>Unionoidea</taxon>
        <taxon>Unionidae</taxon>
        <taxon>Ambleminae</taxon>
        <taxon>Lampsilini</taxon>
        <taxon>Potamilus</taxon>
    </lineage>
</organism>
<dbReference type="PANTHER" id="PTHR11388">
    <property type="entry name" value="ORGANIC ANION TRANSPORTER"/>
    <property type="match status" value="1"/>
</dbReference>
<comment type="caution">
    <text evidence="2">The sequence shown here is derived from an EMBL/GenBank/DDBJ whole genome shotgun (WGS) entry which is preliminary data.</text>
</comment>
<evidence type="ECO:0000313" key="3">
    <source>
        <dbReference type="Proteomes" id="UP001195483"/>
    </source>
</evidence>
<name>A0AAE0W8N2_9BIVA</name>
<dbReference type="InterPro" id="IPR004156">
    <property type="entry name" value="OATP"/>
</dbReference>
<keyword evidence="1" id="KW-0812">Transmembrane</keyword>
<protein>
    <submittedName>
        <fullName evidence="2">Uncharacterized protein</fullName>
    </submittedName>
</protein>
<dbReference type="Pfam" id="PF03137">
    <property type="entry name" value="OATP"/>
    <property type="match status" value="1"/>
</dbReference>
<dbReference type="GO" id="GO:0043252">
    <property type="term" value="P:sodium-independent organic anion transport"/>
    <property type="evidence" value="ECO:0007669"/>
    <property type="project" value="TreeGrafter"/>
</dbReference>
<feature type="transmembrane region" description="Helical" evidence="1">
    <location>
        <begin position="74"/>
        <end position="92"/>
    </location>
</feature>
<dbReference type="GO" id="GO:0015347">
    <property type="term" value="F:sodium-independent organic anion transmembrane transporter activity"/>
    <property type="evidence" value="ECO:0007669"/>
    <property type="project" value="TreeGrafter"/>
</dbReference>
<dbReference type="Proteomes" id="UP001195483">
    <property type="component" value="Unassembled WGS sequence"/>
</dbReference>
<reference evidence="2" key="2">
    <citation type="journal article" date="2021" name="Genome Biol. Evol.">
        <title>Developing a high-quality reference genome for a parasitic bivalve with doubly uniparental inheritance (Bivalvia: Unionida).</title>
        <authorList>
            <person name="Smith C.H."/>
        </authorList>
    </citation>
    <scope>NUCLEOTIDE SEQUENCE</scope>
    <source>
        <strain evidence="2">CHS0354</strain>
        <tissue evidence="2">Mantle</tissue>
    </source>
</reference>
<accession>A0AAE0W8N2</accession>
<feature type="transmembrane region" description="Helical" evidence="1">
    <location>
        <begin position="15"/>
        <end position="36"/>
    </location>
</feature>